<gene>
    <name evidence="5" type="ORF">PVBG_02465</name>
</gene>
<dbReference type="Proteomes" id="UP000053327">
    <property type="component" value="Unassembled WGS sequence"/>
</dbReference>
<evidence type="ECO:0000256" key="1">
    <source>
        <dbReference type="SAM" id="Coils"/>
    </source>
</evidence>
<reference evidence="5 6" key="1">
    <citation type="submission" date="2011-08" db="EMBL/GenBank/DDBJ databases">
        <title>The Genome Sequence of Plasmodium vivax Brazil I.</title>
        <authorList>
            <consortium name="The Broad Institute Genome Sequencing Platform"/>
            <consortium name="The Broad Institute Genome Sequencing Center for Infectious Disease"/>
            <person name="Neafsey D."/>
            <person name="Carlton J."/>
            <person name="Barnwell J."/>
            <person name="Collins W."/>
            <person name="Escalante A."/>
            <person name="Mullikin J."/>
            <person name="Saul A."/>
            <person name="Guigo R."/>
            <person name="Camara F."/>
            <person name="Young S.K."/>
            <person name="Zeng Q."/>
            <person name="Gargeya S."/>
            <person name="Fitzgerald M."/>
            <person name="Haas B."/>
            <person name="Abouelleil A."/>
            <person name="Alvarado L."/>
            <person name="Arachchi H.M."/>
            <person name="Berlin A."/>
            <person name="Brown A."/>
            <person name="Chapman S.B."/>
            <person name="Chen Z."/>
            <person name="Dunbar C."/>
            <person name="Freedman E."/>
            <person name="Gearin G."/>
            <person name="Gellesch M."/>
            <person name="Goldberg J."/>
            <person name="Griggs A."/>
            <person name="Gujja S."/>
            <person name="Heiman D."/>
            <person name="Howarth C."/>
            <person name="Larson L."/>
            <person name="Lui A."/>
            <person name="MacDonald P.J.P."/>
            <person name="Montmayeur A."/>
            <person name="Murphy C."/>
            <person name="Neiman D."/>
            <person name="Pearson M."/>
            <person name="Priest M."/>
            <person name="Roberts A."/>
            <person name="Saif S."/>
            <person name="Shea T."/>
            <person name="Shenoy N."/>
            <person name="Sisk P."/>
            <person name="Stolte C."/>
            <person name="Sykes S."/>
            <person name="Wortman J."/>
            <person name="Nusbaum C."/>
            <person name="Birren B."/>
        </authorList>
    </citation>
    <scope>NUCLEOTIDE SEQUENCE [LARGE SCALE GENOMIC DNA]</scope>
    <source>
        <strain evidence="5 6">Brazil I</strain>
    </source>
</reference>
<dbReference type="AlphaFoldDB" id="A0A0J9SY36"/>
<keyword evidence="3" id="KW-0812">Transmembrane</keyword>
<feature type="transmembrane region" description="Helical" evidence="3">
    <location>
        <begin position="41"/>
        <end position="63"/>
    </location>
</feature>
<sequence length="457" mass="56288">MEKAMELARDAPKSMVGALFSPVNTKLSSTNPAVKFDGNFLYVWAMISISLFLVFLHHLYSFFSKKSNRLSLLWNRKQEDNENEEEETEGEEVADQEEAVKSDEDEDEETFYDASDKEVYLTEQEEKDKENEMYLTESEGRKKIRKLISEADKQDNQAVMSYLAELPEEELEEWKNQEWKKYMENVEEEWQLLNLWIEEEKQNWIESKDKELENWMNKMENKCMHIDNINKEYQCMFIKSCLKGDDQSQIKEQLKHELKNFIYRDWKKWLRENESYLNTWLVKQWIQWKNNKILKFLMAEWKQEEDEYWNDWEKTETWKWLHFYKRRKWQTWKNRVTSEKQEWENWVKIKEERVIYNKYKKWTQWINAKKPSINQWVESLADKCVNDSRWNTWIDEKYNEFLLEQKMEKKEKRKEKKNLMKKFKNKKNNLAFAFEFFENNLQSIKEEEEEGENALSV</sequence>
<evidence type="ECO:0000313" key="6">
    <source>
        <dbReference type="Proteomes" id="UP000053327"/>
    </source>
</evidence>
<feature type="compositionally biased region" description="Acidic residues" evidence="2">
    <location>
        <begin position="81"/>
        <end position="111"/>
    </location>
</feature>
<feature type="coiled-coil region" evidence="1">
    <location>
        <begin position="399"/>
        <end position="454"/>
    </location>
</feature>
<dbReference type="EMBL" id="KQ234770">
    <property type="protein sequence ID" value="KMZ88005.1"/>
    <property type="molecule type" value="Genomic_DNA"/>
</dbReference>
<dbReference type="Pfam" id="PF12319">
    <property type="entry name" value="TryThrA_C"/>
    <property type="match status" value="1"/>
</dbReference>
<feature type="domain" description="Tryptophan/threonine-rich plasmodium antigen C-terminal" evidence="4">
    <location>
        <begin position="178"/>
        <end position="393"/>
    </location>
</feature>
<dbReference type="InterPro" id="IPR022089">
    <property type="entry name" value="Plasmodium-antigen_C"/>
</dbReference>
<proteinExistence type="predicted"/>
<protein>
    <submittedName>
        <fullName evidence="5">Tryptophan-rich antigen (Pv-fam-a)</fullName>
    </submittedName>
</protein>
<evidence type="ECO:0000259" key="4">
    <source>
        <dbReference type="Pfam" id="PF12319"/>
    </source>
</evidence>
<evidence type="ECO:0000256" key="3">
    <source>
        <dbReference type="SAM" id="Phobius"/>
    </source>
</evidence>
<keyword evidence="1" id="KW-0175">Coiled coil</keyword>
<keyword evidence="3" id="KW-1133">Transmembrane helix</keyword>
<evidence type="ECO:0000313" key="5">
    <source>
        <dbReference type="EMBL" id="KMZ88005.1"/>
    </source>
</evidence>
<dbReference type="OrthoDB" id="371770at2759"/>
<organism evidence="5 6">
    <name type="scientific">Plasmodium vivax (strain Brazil I)</name>
    <dbReference type="NCBI Taxonomy" id="1033975"/>
    <lineage>
        <taxon>Eukaryota</taxon>
        <taxon>Sar</taxon>
        <taxon>Alveolata</taxon>
        <taxon>Apicomplexa</taxon>
        <taxon>Aconoidasida</taxon>
        <taxon>Haemosporida</taxon>
        <taxon>Plasmodiidae</taxon>
        <taxon>Plasmodium</taxon>
        <taxon>Plasmodium (Plasmodium)</taxon>
    </lineage>
</organism>
<keyword evidence="3" id="KW-0472">Membrane</keyword>
<feature type="region of interest" description="Disordered" evidence="2">
    <location>
        <begin position="78"/>
        <end position="132"/>
    </location>
</feature>
<evidence type="ECO:0000256" key="2">
    <source>
        <dbReference type="SAM" id="MobiDB-lite"/>
    </source>
</evidence>
<accession>A0A0J9SY36</accession>
<name>A0A0J9SY36_PLAV1</name>
<feature type="compositionally biased region" description="Basic and acidic residues" evidence="2">
    <location>
        <begin position="114"/>
        <end position="132"/>
    </location>
</feature>